<feature type="transmembrane region" description="Helical" evidence="10">
    <location>
        <begin position="643"/>
        <end position="670"/>
    </location>
</feature>
<gene>
    <name evidence="12" type="ORF">CTEN210_05139</name>
</gene>
<dbReference type="PANTHER" id="PTHR12147:SF58">
    <property type="entry name" value="VACUOLAR MEMBRANE PROTEASE"/>
    <property type="match status" value="1"/>
</dbReference>
<evidence type="ECO:0000256" key="7">
    <source>
        <dbReference type="ARBA" id="ARBA00022989"/>
    </source>
</evidence>
<dbReference type="Gene3D" id="3.40.630.10">
    <property type="entry name" value="Zn peptidases"/>
    <property type="match status" value="1"/>
</dbReference>
<evidence type="ECO:0000313" key="13">
    <source>
        <dbReference type="Proteomes" id="UP001054902"/>
    </source>
</evidence>
<comment type="caution">
    <text evidence="12">The sequence shown here is derived from an EMBL/GenBank/DDBJ whole genome shotgun (WGS) entry which is preliminary data.</text>
</comment>
<protein>
    <recommendedName>
        <fullName evidence="5">Vacuolar membrane protease</fullName>
    </recommendedName>
    <alternativeName>
        <fullName evidence="9">FXNA-related family protease 1</fullName>
    </alternativeName>
</protein>
<dbReference type="GO" id="GO:0008235">
    <property type="term" value="F:metalloexopeptidase activity"/>
    <property type="evidence" value="ECO:0007669"/>
    <property type="project" value="InterPro"/>
</dbReference>
<sequence>MTKKSSITTSTVAIFILLTSLAIFTRVHVFLSLPSSKGDIDTESSKFSGERAYNFLCDHIAKKPHPWYTEENEEIFQFIFSQGKLLEAKYGDDVIEVDTQITFRNSDSIQSVGNIAFLIKGERSEEESSAVQISSHYDSVGISPGATDAGASCAVMLELASVLVSREQKLQYDVLLLFVDSEENGLVGSSNWVFGNNDSLDASFHVEPHPWSLLPALVINLEGSGIANGKEVLARANSKEVTKFYASYARSPRAVSLTEFLFRTIDAGATDTDIYFLAGLHCMDLIFIQDRWAYHSPSDNVDNVRPDALKHLGDNVLSLIYGITNDQSFPLDRFSDKELYDMKASQRTQDSKTVYFSILESSTIYQTRANAKAMYISISLLFGCCIYFLTPPRAYFPRGKIFTISKHFFSALMNFITGIIFSVAVFAVFGSWKKPIELEDGQNYYYGHGAPYFVWANKEAARSVLSFFSVSCSTYFFYSIVRPGWKKSLLCCWKESKKYNENVNIERENDVENHAEQVVVENNTFDEMSTNSELVRIGMSTHIGIFYFYDILLLIFGIFLPDAAIFVLFQAVFFWIGSLLDAIFHGFVWNDAEEIPTDEATFRNELKGWALRSFVVVIPSLLVIPDGFMALLLYIGYYVDEFGLWYGTTIVEAFCFGLIIPLIIPTIILIPSEYAKVLGFLLLFALCISGIVCIAI</sequence>
<comment type="similarity">
    <text evidence="4">Belongs to the peptidase M28 family.</text>
</comment>
<feature type="transmembrane region" description="Helical" evidence="10">
    <location>
        <begin position="677"/>
        <end position="695"/>
    </location>
</feature>
<dbReference type="Proteomes" id="UP001054902">
    <property type="component" value="Unassembled WGS sequence"/>
</dbReference>
<feature type="transmembrane region" description="Helical" evidence="10">
    <location>
        <begin position="537"/>
        <end position="559"/>
    </location>
</feature>
<comment type="function">
    <text evidence="2">May be involved in vacuolar sorting and osmoregulation.</text>
</comment>
<feature type="transmembrane region" description="Helical" evidence="10">
    <location>
        <begin position="565"/>
        <end position="588"/>
    </location>
</feature>
<proteinExistence type="inferred from homology"/>
<name>A0AAD3H3F6_9STRA</name>
<evidence type="ECO:0000256" key="6">
    <source>
        <dbReference type="ARBA" id="ARBA00022554"/>
    </source>
</evidence>
<dbReference type="GO" id="GO:0005774">
    <property type="term" value="C:vacuolar membrane"/>
    <property type="evidence" value="ECO:0007669"/>
    <property type="project" value="UniProtKB-SubCell"/>
</dbReference>
<evidence type="ECO:0000256" key="2">
    <source>
        <dbReference type="ARBA" id="ARBA00003273"/>
    </source>
</evidence>
<dbReference type="AlphaFoldDB" id="A0AAD3H3F6"/>
<evidence type="ECO:0000256" key="9">
    <source>
        <dbReference type="ARBA" id="ARBA00031512"/>
    </source>
</evidence>
<evidence type="ECO:0000256" key="4">
    <source>
        <dbReference type="ARBA" id="ARBA00010918"/>
    </source>
</evidence>
<evidence type="ECO:0000259" key="11">
    <source>
        <dbReference type="Pfam" id="PF04389"/>
    </source>
</evidence>
<feature type="transmembrane region" description="Helical" evidence="10">
    <location>
        <begin position="373"/>
        <end position="390"/>
    </location>
</feature>
<dbReference type="GO" id="GO:0006508">
    <property type="term" value="P:proteolysis"/>
    <property type="evidence" value="ECO:0007669"/>
    <property type="project" value="InterPro"/>
</dbReference>
<feature type="transmembrane region" description="Helical" evidence="10">
    <location>
        <begin position="411"/>
        <end position="432"/>
    </location>
</feature>
<evidence type="ECO:0000256" key="3">
    <source>
        <dbReference type="ARBA" id="ARBA00004128"/>
    </source>
</evidence>
<keyword evidence="13" id="KW-1185">Reference proteome</keyword>
<dbReference type="InterPro" id="IPR045175">
    <property type="entry name" value="M28_fam"/>
</dbReference>
<keyword evidence="8" id="KW-0325">Glycoprotein</keyword>
<feature type="domain" description="Peptidase M28" evidence="11">
    <location>
        <begin position="115"/>
        <end position="319"/>
    </location>
</feature>
<evidence type="ECO:0000256" key="10">
    <source>
        <dbReference type="SAM" id="Phobius"/>
    </source>
</evidence>
<feature type="transmembrane region" description="Helical" evidence="10">
    <location>
        <begin position="460"/>
        <end position="478"/>
    </location>
</feature>
<feature type="transmembrane region" description="Helical" evidence="10">
    <location>
        <begin position="609"/>
        <end position="637"/>
    </location>
</feature>
<keyword evidence="10" id="KW-0812">Transmembrane</keyword>
<keyword evidence="7 10" id="KW-1133">Transmembrane helix</keyword>
<comment type="cofactor">
    <cofactor evidence="1">
        <name>Zn(2+)</name>
        <dbReference type="ChEBI" id="CHEBI:29105"/>
    </cofactor>
</comment>
<dbReference type="InterPro" id="IPR007484">
    <property type="entry name" value="Peptidase_M28"/>
</dbReference>
<dbReference type="Pfam" id="PF04389">
    <property type="entry name" value="Peptidase_M28"/>
    <property type="match status" value="1"/>
</dbReference>
<keyword evidence="6" id="KW-0926">Vacuole</keyword>
<reference evidence="12 13" key="1">
    <citation type="journal article" date="2021" name="Sci. Rep.">
        <title>The genome of the diatom Chaetoceros tenuissimus carries an ancient integrated fragment of an extant virus.</title>
        <authorList>
            <person name="Hongo Y."/>
            <person name="Kimura K."/>
            <person name="Takaki Y."/>
            <person name="Yoshida Y."/>
            <person name="Baba S."/>
            <person name="Kobayashi G."/>
            <person name="Nagasaki K."/>
            <person name="Hano T."/>
            <person name="Tomaru Y."/>
        </authorList>
    </citation>
    <scope>NUCLEOTIDE SEQUENCE [LARGE SCALE GENOMIC DNA]</scope>
    <source>
        <strain evidence="12 13">NIES-3715</strain>
    </source>
</reference>
<evidence type="ECO:0000256" key="8">
    <source>
        <dbReference type="ARBA" id="ARBA00023180"/>
    </source>
</evidence>
<organism evidence="12 13">
    <name type="scientific">Chaetoceros tenuissimus</name>
    <dbReference type="NCBI Taxonomy" id="426638"/>
    <lineage>
        <taxon>Eukaryota</taxon>
        <taxon>Sar</taxon>
        <taxon>Stramenopiles</taxon>
        <taxon>Ochrophyta</taxon>
        <taxon>Bacillariophyta</taxon>
        <taxon>Coscinodiscophyceae</taxon>
        <taxon>Chaetocerotophycidae</taxon>
        <taxon>Chaetocerotales</taxon>
        <taxon>Chaetocerotaceae</taxon>
        <taxon>Chaetoceros</taxon>
    </lineage>
</organism>
<keyword evidence="10" id="KW-0472">Membrane</keyword>
<evidence type="ECO:0000313" key="12">
    <source>
        <dbReference type="EMBL" id="GFH48663.1"/>
    </source>
</evidence>
<dbReference type="PANTHER" id="PTHR12147">
    <property type="entry name" value="METALLOPEPTIDASE M28 FAMILY MEMBER"/>
    <property type="match status" value="1"/>
</dbReference>
<comment type="subcellular location">
    <subcellularLocation>
        <location evidence="3">Vacuole membrane</location>
        <topology evidence="3">Multi-pass membrane protein</topology>
    </subcellularLocation>
</comment>
<dbReference type="SUPFAM" id="SSF53187">
    <property type="entry name" value="Zn-dependent exopeptidases"/>
    <property type="match status" value="1"/>
</dbReference>
<accession>A0AAD3H3F6</accession>
<evidence type="ECO:0000256" key="1">
    <source>
        <dbReference type="ARBA" id="ARBA00001947"/>
    </source>
</evidence>
<dbReference type="EMBL" id="BLLK01000029">
    <property type="protein sequence ID" value="GFH48663.1"/>
    <property type="molecule type" value="Genomic_DNA"/>
</dbReference>
<evidence type="ECO:0000256" key="5">
    <source>
        <dbReference type="ARBA" id="ARBA00017435"/>
    </source>
</evidence>